<keyword evidence="1" id="KW-0812">Transmembrane</keyword>
<dbReference type="EMBL" id="CP036281">
    <property type="protein sequence ID" value="QDU79904.1"/>
    <property type="molecule type" value="Genomic_DNA"/>
</dbReference>
<gene>
    <name evidence="3" type="ORF">Pla110_16240</name>
</gene>
<dbReference type="Pfam" id="PF12158">
    <property type="entry name" value="DUF3592"/>
    <property type="match status" value="1"/>
</dbReference>
<evidence type="ECO:0000313" key="3">
    <source>
        <dbReference type="EMBL" id="QDU79904.1"/>
    </source>
</evidence>
<dbReference type="AlphaFoldDB" id="A0A518CL52"/>
<dbReference type="Proteomes" id="UP000317178">
    <property type="component" value="Chromosome"/>
</dbReference>
<feature type="transmembrane region" description="Helical" evidence="1">
    <location>
        <begin position="291"/>
        <end position="309"/>
    </location>
</feature>
<dbReference type="InterPro" id="IPR021994">
    <property type="entry name" value="DUF3592"/>
</dbReference>
<feature type="transmembrane region" description="Helical" evidence="1">
    <location>
        <begin position="419"/>
        <end position="437"/>
    </location>
</feature>
<feature type="transmembrane region" description="Helical" evidence="1">
    <location>
        <begin position="51"/>
        <end position="71"/>
    </location>
</feature>
<evidence type="ECO:0000313" key="4">
    <source>
        <dbReference type="Proteomes" id="UP000317178"/>
    </source>
</evidence>
<dbReference type="RefSeq" id="WP_144994871.1">
    <property type="nucleotide sequence ID" value="NZ_CP036281.1"/>
</dbReference>
<keyword evidence="1" id="KW-1133">Transmembrane helix</keyword>
<dbReference type="KEGG" id="plon:Pla110_16240"/>
<sequence length="463" mass="52754">MRVFDREEMTTSHSKLLEPERSIYFNGSIEEDPNGTLTAIYDTRMSVVSRWLIILSPIAAILLWLFTGLNLPVKIDITGLIDILASLVSPSLVLVLFLSYPVFEWRNNRQRKKGEIVCLSCSRKGELHIPDLGINLSDTQEVYLELVHDIKSKFIQFSEEQLELLSRNTPQLEPHDDVEFNYIIKEDKGYVRYPIMCNANNLNTLILAQRVSKLMDWPLLVHVGERVPEHRILNEMKALLQKPPTHDASDSQIKFEDSVSEEWRHQQTAINKKLKDANLKLAHNNKRMNKYVYTVMLIGGIALSGWLLYLTVSDYHSVQASQSRTVTKGMISQSNIKKTLNGQKAIFVPNIIYEYTVEGAEFTGNRIEFFPSKDTDRTAAAEIVAQYPIGTRVNVFYDPFNPEESTLSRGDMNDVYTKLLWSLGLLVCCAILIPDVWKHWCGNSVVNSSKKMRQADGSPSISP</sequence>
<name>A0A518CL52_9PLAN</name>
<protein>
    <recommendedName>
        <fullName evidence="2">DUF3592 domain-containing protein</fullName>
    </recommendedName>
</protein>
<dbReference type="OrthoDB" id="290449at2"/>
<evidence type="ECO:0000259" key="2">
    <source>
        <dbReference type="Pfam" id="PF12158"/>
    </source>
</evidence>
<evidence type="ECO:0000256" key="1">
    <source>
        <dbReference type="SAM" id="Phobius"/>
    </source>
</evidence>
<organism evidence="3 4">
    <name type="scientific">Polystyrenella longa</name>
    <dbReference type="NCBI Taxonomy" id="2528007"/>
    <lineage>
        <taxon>Bacteria</taxon>
        <taxon>Pseudomonadati</taxon>
        <taxon>Planctomycetota</taxon>
        <taxon>Planctomycetia</taxon>
        <taxon>Planctomycetales</taxon>
        <taxon>Planctomycetaceae</taxon>
        <taxon>Polystyrenella</taxon>
    </lineage>
</organism>
<feature type="transmembrane region" description="Helical" evidence="1">
    <location>
        <begin position="83"/>
        <end position="103"/>
    </location>
</feature>
<proteinExistence type="predicted"/>
<reference evidence="3 4" key="1">
    <citation type="submission" date="2019-02" db="EMBL/GenBank/DDBJ databases">
        <title>Deep-cultivation of Planctomycetes and their phenomic and genomic characterization uncovers novel biology.</title>
        <authorList>
            <person name="Wiegand S."/>
            <person name="Jogler M."/>
            <person name="Boedeker C."/>
            <person name="Pinto D."/>
            <person name="Vollmers J."/>
            <person name="Rivas-Marin E."/>
            <person name="Kohn T."/>
            <person name="Peeters S.H."/>
            <person name="Heuer A."/>
            <person name="Rast P."/>
            <person name="Oberbeckmann S."/>
            <person name="Bunk B."/>
            <person name="Jeske O."/>
            <person name="Meyerdierks A."/>
            <person name="Storesund J.E."/>
            <person name="Kallscheuer N."/>
            <person name="Luecker S."/>
            <person name="Lage O.M."/>
            <person name="Pohl T."/>
            <person name="Merkel B.J."/>
            <person name="Hornburger P."/>
            <person name="Mueller R.-W."/>
            <person name="Bruemmer F."/>
            <person name="Labrenz M."/>
            <person name="Spormann A.M."/>
            <person name="Op den Camp H."/>
            <person name="Overmann J."/>
            <person name="Amann R."/>
            <person name="Jetten M.S.M."/>
            <person name="Mascher T."/>
            <person name="Medema M.H."/>
            <person name="Devos D.P."/>
            <person name="Kaster A.-K."/>
            <person name="Ovreas L."/>
            <person name="Rohde M."/>
            <person name="Galperin M.Y."/>
            <person name="Jogler C."/>
        </authorList>
    </citation>
    <scope>NUCLEOTIDE SEQUENCE [LARGE SCALE GENOMIC DNA]</scope>
    <source>
        <strain evidence="3 4">Pla110</strain>
    </source>
</reference>
<keyword evidence="4" id="KW-1185">Reference proteome</keyword>
<feature type="domain" description="DUF3592" evidence="2">
    <location>
        <begin position="329"/>
        <end position="410"/>
    </location>
</feature>
<accession>A0A518CL52</accession>
<keyword evidence="1" id="KW-0472">Membrane</keyword>